<sequence length="129" mass="14557">MSFNVYLLSILFSGVFLIITLGLVRKKHLKEQYSLMWILVAALMFLVSLNPSVVETAARWLDVKYAPSMLFLFGLVFAFVLTLHLTVVVSRLSEKVVHLTQEVALLRHEVYRHDPGNREGSASGEQPAI</sequence>
<reference evidence="2 3" key="1">
    <citation type="submission" date="2018-03" db="EMBL/GenBank/DDBJ databases">
        <title>Genome sequence of Moorella humiferrea DSM 23265.</title>
        <authorList>
            <person name="Poehlein A."/>
            <person name="Daniel R."/>
        </authorList>
    </citation>
    <scope>NUCLEOTIDE SEQUENCE [LARGE SCALE GENOMIC DNA]</scope>
    <source>
        <strain evidence="2 3">DSM 23265</strain>
    </source>
</reference>
<proteinExistence type="predicted"/>
<accession>A0A2T0ANT3</accession>
<dbReference type="OrthoDB" id="677868at2"/>
<dbReference type="AlphaFoldDB" id="A0A2T0ANT3"/>
<feature type="transmembrane region" description="Helical" evidence="1">
    <location>
        <begin position="36"/>
        <end position="53"/>
    </location>
</feature>
<organism evidence="2 3">
    <name type="scientific">Neomoorella humiferrea</name>
    <dbReference type="NCBI Taxonomy" id="676965"/>
    <lineage>
        <taxon>Bacteria</taxon>
        <taxon>Bacillati</taxon>
        <taxon>Bacillota</taxon>
        <taxon>Clostridia</taxon>
        <taxon>Neomoorellales</taxon>
        <taxon>Neomoorellaceae</taxon>
        <taxon>Neomoorella</taxon>
    </lineage>
</organism>
<keyword evidence="1" id="KW-0812">Transmembrane</keyword>
<dbReference type="Proteomes" id="UP000238415">
    <property type="component" value="Unassembled WGS sequence"/>
</dbReference>
<dbReference type="Pfam" id="PF10066">
    <property type="entry name" value="DUF2304"/>
    <property type="match status" value="1"/>
</dbReference>
<gene>
    <name evidence="2" type="ORF">MOHU_17830</name>
</gene>
<evidence type="ECO:0008006" key="4">
    <source>
        <dbReference type="Google" id="ProtNLM"/>
    </source>
</evidence>
<keyword evidence="1" id="KW-1133">Transmembrane helix</keyword>
<keyword evidence="1" id="KW-0472">Membrane</keyword>
<dbReference type="RefSeq" id="WP_106005737.1">
    <property type="nucleotide sequence ID" value="NZ_CP136419.1"/>
</dbReference>
<evidence type="ECO:0000313" key="2">
    <source>
        <dbReference type="EMBL" id="PRR70676.1"/>
    </source>
</evidence>
<feature type="transmembrane region" description="Helical" evidence="1">
    <location>
        <begin position="6"/>
        <end position="24"/>
    </location>
</feature>
<keyword evidence="3" id="KW-1185">Reference proteome</keyword>
<dbReference type="InterPro" id="IPR019277">
    <property type="entry name" value="DUF2304"/>
</dbReference>
<comment type="caution">
    <text evidence="2">The sequence shown here is derived from an EMBL/GenBank/DDBJ whole genome shotgun (WGS) entry which is preliminary data.</text>
</comment>
<evidence type="ECO:0000313" key="3">
    <source>
        <dbReference type="Proteomes" id="UP000238415"/>
    </source>
</evidence>
<protein>
    <recommendedName>
        <fullName evidence="4">DUF2304 domain-containing protein</fullName>
    </recommendedName>
</protein>
<feature type="transmembrane region" description="Helical" evidence="1">
    <location>
        <begin position="65"/>
        <end position="89"/>
    </location>
</feature>
<name>A0A2T0ANT3_9FIRM</name>
<evidence type="ECO:0000256" key="1">
    <source>
        <dbReference type="SAM" id="Phobius"/>
    </source>
</evidence>
<dbReference type="EMBL" id="PVXM01000046">
    <property type="protein sequence ID" value="PRR70676.1"/>
    <property type="molecule type" value="Genomic_DNA"/>
</dbReference>